<feature type="region of interest" description="Disordered" evidence="1">
    <location>
        <begin position="82"/>
        <end position="144"/>
    </location>
</feature>
<gene>
    <name evidence="3" type="ORF">BpHYR1_033795</name>
</gene>
<keyword evidence="4" id="KW-1185">Reference proteome</keyword>
<keyword evidence="2" id="KW-0732">Signal</keyword>
<dbReference type="AlphaFoldDB" id="A0A3M7Q7R4"/>
<name>A0A3M7Q7R4_BRAPC</name>
<evidence type="ECO:0000256" key="2">
    <source>
        <dbReference type="SAM" id="SignalP"/>
    </source>
</evidence>
<reference evidence="3 4" key="1">
    <citation type="journal article" date="2018" name="Sci. Rep.">
        <title>Genomic signatures of local adaptation to the degree of environmental predictability in rotifers.</title>
        <authorList>
            <person name="Franch-Gras L."/>
            <person name="Hahn C."/>
            <person name="Garcia-Roger E.M."/>
            <person name="Carmona M.J."/>
            <person name="Serra M."/>
            <person name="Gomez A."/>
        </authorList>
    </citation>
    <scope>NUCLEOTIDE SEQUENCE [LARGE SCALE GENOMIC DNA]</scope>
    <source>
        <strain evidence="3">HYR1</strain>
    </source>
</reference>
<dbReference type="Proteomes" id="UP000276133">
    <property type="component" value="Unassembled WGS sequence"/>
</dbReference>
<feature type="chain" id="PRO_5018233624" description="Chitin-binding type-2 domain-containing protein" evidence="2">
    <location>
        <begin position="23"/>
        <end position="318"/>
    </location>
</feature>
<proteinExistence type="predicted"/>
<dbReference type="EMBL" id="REGN01007101">
    <property type="protein sequence ID" value="RNA07289.1"/>
    <property type="molecule type" value="Genomic_DNA"/>
</dbReference>
<organism evidence="3 4">
    <name type="scientific">Brachionus plicatilis</name>
    <name type="common">Marine rotifer</name>
    <name type="synonym">Brachionus muelleri</name>
    <dbReference type="NCBI Taxonomy" id="10195"/>
    <lineage>
        <taxon>Eukaryota</taxon>
        <taxon>Metazoa</taxon>
        <taxon>Spiralia</taxon>
        <taxon>Gnathifera</taxon>
        <taxon>Rotifera</taxon>
        <taxon>Eurotatoria</taxon>
        <taxon>Monogononta</taxon>
        <taxon>Pseudotrocha</taxon>
        <taxon>Ploima</taxon>
        <taxon>Brachionidae</taxon>
        <taxon>Brachionus</taxon>
    </lineage>
</organism>
<comment type="caution">
    <text evidence="3">The sequence shown here is derived from an EMBL/GenBank/DDBJ whole genome shotgun (WGS) entry which is preliminary data.</text>
</comment>
<dbReference type="OrthoDB" id="10468023at2759"/>
<sequence length="318" mass="36104">MKKIANHTILAIIFVLVHPSFEQYWDDFNQYIWDPNYFGLNSNIVASQQQKNPIITAIKQTISSTNDENNGLGAFIGSYKENKTETKPEPSQPQIQQPTDLKPEVSKPQSTEGKPEDLTFSKPQNPTPVNIKPIPEDPPSKPLNKPMPVHNQEGDKEFNPPNMGLFYPNSPLFFATNHIPQFHPLIFNHPLFPFPFHLPGHYQHLGPAPIQVPVQLPVESRPAQNGPFSIQQPTITQNGETIVENLIGGLDFNCQGRATGHFRDVKFCDVFHACVFGKRKKTYACPFVGEAQYFDDANRRCEFVRYNPQACELNEFYN</sequence>
<evidence type="ECO:0000256" key="1">
    <source>
        <dbReference type="SAM" id="MobiDB-lite"/>
    </source>
</evidence>
<feature type="signal peptide" evidence="2">
    <location>
        <begin position="1"/>
        <end position="22"/>
    </location>
</feature>
<accession>A0A3M7Q7R4</accession>
<evidence type="ECO:0000313" key="4">
    <source>
        <dbReference type="Proteomes" id="UP000276133"/>
    </source>
</evidence>
<protein>
    <recommendedName>
        <fullName evidence="5">Chitin-binding type-2 domain-containing protein</fullName>
    </recommendedName>
</protein>
<evidence type="ECO:0000313" key="3">
    <source>
        <dbReference type="EMBL" id="RNA07289.1"/>
    </source>
</evidence>
<evidence type="ECO:0008006" key="5">
    <source>
        <dbReference type="Google" id="ProtNLM"/>
    </source>
</evidence>